<keyword evidence="4 7" id="KW-0863">Zinc-finger</keyword>
<accession>A0A9N9T746</accession>
<proteinExistence type="predicted"/>
<dbReference type="EMBL" id="OU898284">
    <property type="protein sequence ID" value="CAG9840121.1"/>
    <property type="molecule type" value="Genomic_DNA"/>
</dbReference>
<dbReference type="SUPFAM" id="SSF57667">
    <property type="entry name" value="beta-beta-alpha zinc fingers"/>
    <property type="match status" value="3"/>
</dbReference>
<evidence type="ECO:0000256" key="5">
    <source>
        <dbReference type="ARBA" id="ARBA00022833"/>
    </source>
</evidence>
<feature type="domain" description="C2H2-type" evidence="9">
    <location>
        <begin position="291"/>
        <end position="318"/>
    </location>
</feature>
<dbReference type="InterPro" id="IPR050717">
    <property type="entry name" value="C2H2-ZF_Transcription_Reg"/>
</dbReference>
<evidence type="ECO:0000256" key="8">
    <source>
        <dbReference type="PROSITE-ProRule" id="PRU01263"/>
    </source>
</evidence>
<keyword evidence="5 8" id="KW-0862">Zinc</keyword>
<dbReference type="Pfam" id="PF00096">
    <property type="entry name" value="zf-C2H2"/>
    <property type="match status" value="1"/>
</dbReference>
<feature type="domain" description="C2H2-type" evidence="9">
    <location>
        <begin position="319"/>
        <end position="346"/>
    </location>
</feature>
<dbReference type="GO" id="GO:0008270">
    <property type="term" value="F:zinc ion binding"/>
    <property type="evidence" value="ECO:0007669"/>
    <property type="project" value="UniProtKB-UniRule"/>
</dbReference>
<feature type="domain" description="C2H2-type" evidence="9">
    <location>
        <begin position="347"/>
        <end position="375"/>
    </location>
</feature>
<keyword evidence="3" id="KW-0677">Repeat</keyword>
<dbReference type="SUPFAM" id="SSF57716">
    <property type="entry name" value="Glucocorticoid receptor-like (DNA-binding domain)"/>
    <property type="match status" value="1"/>
</dbReference>
<reference evidence="11" key="1">
    <citation type="submission" date="2022-01" db="EMBL/GenBank/DDBJ databases">
        <authorList>
            <person name="King R."/>
        </authorList>
    </citation>
    <scope>NUCLEOTIDE SEQUENCE</scope>
</reference>
<evidence type="ECO:0000256" key="7">
    <source>
        <dbReference type="PROSITE-ProRule" id="PRU00042"/>
    </source>
</evidence>
<dbReference type="Pfam" id="PF07776">
    <property type="entry name" value="zf-AD"/>
    <property type="match status" value="1"/>
</dbReference>
<feature type="domain" description="C2H2-type" evidence="9">
    <location>
        <begin position="376"/>
        <end position="404"/>
    </location>
</feature>
<dbReference type="OrthoDB" id="8922241at2759"/>
<keyword evidence="12" id="KW-1185">Reference proteome</keyword>
<evidence type="ECO:0000256" key="1">
    <source>
        <dbReference type="ARBA" id="ARBA00004123"/>
    </source>
</evidence>
<evidence type="ECO:0000256" key="3">
    <source>
        <dbReference type="ARBA" id="ARBA00022737"/>
    </source>
</evidence>
<organism evidence="11 12">
    <name type="scientific">Diabrotica balteata</name>
    <name type="common">Banded cucumber beetle</name>
    <dbReference type="NCBI Taxonomy" id="107213"/>
    <lineage>
        <taxon>Eukaryota</taxon>
        <taxon>Metazoa</taxon>
        <taxon>Ecdysozoa</taxon>
        <taxon>Arthropoda</taxon>
        <taxon>Hexapoda</taxon>
        <taxon>Insecta</taxon>
        <taxon>Pterygota</taxon>
        <taxon>Neoptera</taxon>
        <taxon>Endopterygota</taxon>
        <taxon>Coleoptera</taxon>
        <taxon>Polyphaga</taxon>
        <taxon>Cucujiformia</taxon>
        <taxon>Chrysomeloidea</taxon>
        <taxon>Chrysomelidae</taxon>
        <taxon>Galerucinae</taxon>
        <taxon>Diabroticina</taxon>
        <taxon>Diabroticites</taxon>
        <taxon>Diabrotica</taxon>
    </lineage>
</organism>
<feature type="binding site" evidence="8">
    <location>
        <position position="57"/>
    </location>
    <ligand>
        <name>Zn(2+)</name>
        <dbReference type="ChEBI" id="CHEBI:29105"/>
    </ligand>
</feature>
<feature type="domain" description="C2H2-type" evidence="9">
    <location>
        <begin position="407"/>
        <end position="435"/>
    </location>
</feature>
<dbReference type="SMART" id="SM00868">
    <property type="entry name" value="zf-AD"/>
    <property type="match status" value="1"/>
</dbReference>
<feature type="binding site" evidence="8">
    <location>
        <position position="12"/>
    </location>
    <ligand>
        <name>Zn(2+)</name>
        <dbReference type="ChEBI" id="CHEBI:29105"/>
    </ligand>
</feature>
<feature type="binding site" evidence="8">
    <location>
        <position position="60"/>
    </location>
    <ligand>
        <name>Zn(2+)</name>
        <dbReference type="ChEBI" id="CHEBI:29105"/>
    </ligand>
</feature>
<dbReference type="PROSITE" id="PS51915">
    <property type="entry name" value="ZAD"/>
    <property type="match status" value="1"/>
</dbReference>
<dbReference type="AlphaFoldDB" id="A0A9N9T746"/>
<evidence type="ECO:0000259" key="9">
    <source>
        <dbReference type="PROSITE" id="PS50157"/>
    </source>
</evidence>
<name>A0A9N9T746_DIABA</name>
<evidence type="ECO:0000259" key="10">
    <source>
        <dbReference type="PROSITE" id="PS51915"/>
    </source>
</evidence>
<feature type="domain" description="ZAD" evidence="10">
    <location>
        <begin position="7"/>
        <end position="84"/>
    </location>
</feature>
<dbReference type="PANTHER" id="PTHR14196:SF12">
    <property type="entry name" value="ZINC FINGER PROTEIN 208-LIKE"/>
    <property type="match status" value="1"/>
</dbReference>
<dbReference type="GO" id="GO:0000977">
    <property type="term" value="F:RNA polymerase II transcription regulatory region sequence-specific DNA binding"/>
    <property type="evidence" value="ECO:0007669"/>
    <property type="project" value="TreeGrafter"/>
</dbReference>
<comment type="subcellular location">
    <subcellularLocation>
        <location evidence="1">Nucleus</location>
    </subcellularLocation>
</comment>
<dbReference type="InterPro" id="IPR013087">
    <property type="entry name" value="Znf_C2H2_type"/>
</dbReference>
<dbReference type="Gene3D" id="3.30.160.60">
    <property type="entry name" value="Classic Zinc Finger"/>
    <property type="match status" value="5"/>
</dbReference>
<evidence type="ECO:0000313" key="11">
    <source>
        <dbReference type="EMBL" id="CAG9840121.1"/>
    </source>
</evidence>
<dbReference type="SMART" id="SM00355">
    <property type="entry name" value="ZnF_C2H2"/>
    <property type="match status" value="7"/>
</dbReference>
<keyword evidence="6" id="KW-0539">Nucleus</keyword>
<dbReference type="Proteomes" id="UP001153709">
    <property type="component" value="Chromosome 9"/>
</dbReference>
<dbReference type="PROSITE" id="PS00028">
    <property type="entry name" value="ZINC_FINGER_C2H2_1"/>
    <property type="match status" value="5"/>
</dbReference>
<evidence type="ECO:0000256" key="4">
    <source>
        <dbReference type="ARBA" id="ARBA00022771"/>
    </source>
</evidence>
<dbReference type="GO" id="GO:0005634">
    <property type="term" value="C:nucleus"/>
    <property type="evidence" value="ECO:0007669"/>
    <property type="project" value="UniProtKB-SubCell"/>
</dbReference>
<evidence type="ECO:0000256" key="2">
    <source>
        <dbReference type="ARBA" id="ARBA00022723"/>
    </source>
</evidence>
<evidence type="ECO:0000256" key="6">
    <source>
        <dbReference type="ARBA" id="ARBA00023242"/>
    </source>
</evidence>
<dbReference type="GO" id="GO:0000981">
    <property type="term" value="F:DNA-binding transcription factor activity, RNA polymerase II-specific"/>
    <property type="evidence" value="ECO:0007669"/>
    <property type="project" value="TreeGrafter"/>
</dbReference>
<dbReference type="InterPro" id="IPR012934">
    <property type="entry name" value="Znf_AD"/>
</dbReference>
<dbReference type="InterPro" id="IPR036236">
    <property type="entry name" value="Znf_C2H2_sf"/>
</dbReference>
<feature type="binding site" evidence="8">
    <location>
        <position position="9"/>
    </location>
    <ligand>
        <name>Zn(2+)</name>
        <dbReference type="ChEBI" id="CHEBI:29105"/>
    </ligand>
</feature>
<keyword evidence="2 8" id="KW-0479">Metal-binding</keyword>
<dbReference type="PANTHER" id="PTHR14196">
    <property type="entry name" value="ODD-SKIPPED - RELATED"/>
    <property type="match status" value="1"/>
</dbReference>
<dbReference type="FunFam" id="3.30.160.60:FF:000100">
    <property type="entry name" value="Zinc finger 45-like"/>
    <property type="match status" value="1"/>
</dbReference>
<evidence type="ECO:0000313" key="12">
    <source>
        <dbReference type="Proteomes" id="UP001153709"/>
    </source>
</evidence>
<sequence length="448" mass="52524">MSANNNNKCRICLNTENDSDMNPCFDIYLDKISLASIFTNITAIKIEDCEYFPKKLCQSCTTSIINFKTLVTVFHETNLRLREQIYKVQDCSEISDDNNSDFDNFEMYKKEDDCEISDIYNRDMKEHNIHLKDLNMVTYRSNATNGNSDKVNEQCLKSDGQQNVTSNIKEEIKSSSVIPQQKIKLLTRKHELVSSEYNTVNSFKYTCHCGDCFLYKAGFRQHMQSRHNILLDETEFDSYSKEIQVKIPIGFPEFVASKLIVRKKKMQCRICDTSFLTEEEVKAHEDIHKTYICDQCGVAFLYKNYLADHLRIHSEERRYTCRICQKKFKHRYTYGVHKRSHEITRNFVCETCGASFKTKGTLRTHIRIKHSDVRNYSCPSCNLCFNLKSTLDKHFMRKHTPDRKKSFVCNKCGAAYLNKNTLTRHVAEKHLGRRNFFRVLFVKIKCTS</sequence>
<protein>
    <submittedName>
        <fullName evidence="11">Uncharacterized protein</fullName>
    </submittedName>
</protein>
<dbReference type="FunFam" id="3.30.160.60:FF:000145">
    <property type="entry name" value="Zinc finger protein 574"/>
    <property type="match status" value="1"/>
</dbReference>
<dbReference type="PROSITE" id="PS50157">
    <property type="entry name" value="ZINC_FINGER_C2H2_2"/>
    <property type="match status" value="5"/>
</dbReference>
<gene>
    <name evidence="11" type="ORF">DIABBA_LOCUS12812</name>
</gene>